<feature type="compositionally biased region" description="Polar residues" evidence="1">
    <location>
        <begin position="204"/>
        <end position="239"/>
    </location>
</feature>
<evidence type="ECO:0000313" key="3">
    <source>
        <dbReference type="Proteomes" id="UP000325780"/>
    </source>
</evidence>
<reference evidence="2 3" key="1">
    <citation type="submission" date="2019-04" db="EMBL/GenBank/DDBJ databases">
        <title>Friends and foes A comparative genomics study of 23 Aspergillus species from section Flavi.</title>
        <authorList>
            <consortium name="DOE Joint Genome Institute"/>
            <person name="Kjaerbolling I."/>
            <person name="Vesth T."/>
            <person name="Frisvad J.C."/>
            <person name="Nybo J.L."/>
            <person name="Theobald S."/>
            <person name="Kildgaard S."/>
            <person name="Isbrandt T."/>
            <person name="Kuo A."/>
            <person name="Sato A."/>
            <person name="Lyhne E.K."/>
            <person name="Kogle M.E."/>
            <person name="Wiebenga A."/>
            <person name="Kun R.S."/>
            <person name="Lubbers R.J."/>
            <person name="Makela M.R."/>
            <person name="Barry K."/>
            <person name="Chovatia M."/>
            <person name="Clum A."/>
            <person name="Daum C."/>
            <person name="Haridas S."/>
            <person name="He G."/>
            <person name="LaButti K."/>
            <person name="Lipzen A."/>
            <person name="Mondo S."/>
            <person name="Riley R."/>
            <person name="Salamov A."/>
            <person name="Simmons B.A."/>
            <person name="Magnuson J.K."/>
            <person name="Henrissat B."/>
            <person name="Mortensen U.H."/>
            <person name="Larsen T.O."/>
            <person name="Devries R.P."/>
            <person name="Grigoriev I.V."/>
            <person name="Machida M."/>
            <person name="Baker S.E."/>
            <person name="Andersen M.R."/>
        </authorList>
    </citation>
    <scope>NUCLEOTIDE SEQUENCE [LARGE SCALE GENOMIC DNA]</scope>
    <source>
        <strain evidence="2 3">IBT 18842</strain>
    </source>
</reference>
<organism evidence="2 3">
    <name type="scientific">Aspergillus avenaceus</name>
    <dbReference type="NCBI Taxonomy" id="36643"/>
    <lineage>
        <taxon>Eukaryota</taxon>
        <taxon>Fungi</taxon>
        <taxon>Dikarya</taxon>
        <taxon>Ascomycota</taxon>
        <taxon>Pezizomycotina</taxon>
        <taxon>Eurotiomycetes</taxon>
        <taxon>Eurotiomycetidae</taxon>
        <taxon>Eurotiales</taxon>
        <taxon>Aspergillaceae</taxon>
        <taxon>Aspergillus</taxon>
        <taxon>Aspergillus subgen. Circumdati</taxon>
    </lineage>
</organism>
<evidence type="ECO:0000256" key="1">
    <source>
        <dbReference type="SAM" id="MobiDB-lite"/>
    </source>
</evidence>
<accession>A0A5N6TPN5</accession>
<feature type="region of interest" description="Disordered" evidence="1">
    <location>
        <begin position="394"/>
        <end position="422"/>
    </location>
</feature>
<feature type="region of interest" description="Disordered" evidence="1">
    <location>
        <begin position="1"/>
        <end position="57"/>
    </location>
</feature>
<feature type="region of interest" description="Disordered" evidence="1">
    <location>
        <begin position="447"/>
        <end position="480"/>
    </location>
</feature>
<dbReference type="EMBL" id="ML742175">
    <property type="protein sequence ID" value="KAE8148091.1"/>
    <property type="molecule type" value="Genomic_DNA"/>
</dbReference>
<sequence length="559" mass="61802">MATAYHPLLGESNAFRRARNRSQTTVRLPPPSPEKKRASSYYPPRESEIGNETSADPFYLENSLDDAAWRPYRPGARDVRFSEEANQYYILPTLNSSKELPLPSSVRGGNSRRRPTVNRSTLSVVELEHQLALQQLAAQPWGQNSHYSQGSFGSVLTEATPDLTPSSSFSSNYSAPIYPEATLRTSERFSRNSQKDVITGHQVYLNSPNRSRTALPAQPSTPTRPGSFQTAPSNASSDTLVMPQPDLQDPSSLRGKPLPSLPGAARHGNTVAHRRALAGGTKPPIEPSMISPPCRINPVTMEPHGTHFDQALFISTNNGPSPVPSPGPNSPCTDRPATSGRDRPSTAATEVICEQSVWESDSDTEDADPKSLSRKPIDTLKKVRSRVHLRVAKSAPKLQSSSHNTQALEKFPTMPERPPDDRFPPTARSIKQARATGDVFRPSTLQTLRIVDPSTTSLPRPRTPRSRRNSKDEPVNYDIDRSTAAAIQAKSRRKQRCHSPQTSSEADRLCTLCREDRSDRAIHHSLTLARPPLYKRVWESLRVLGCHGDLSPHRPRKSM</sequence>
<protein>
    <submittedName>
        <fullName evidence="2">Uncharacterized protein</fullName>
    </submittedName>
</protein>
<feature type="compositionally biased region" description="Polar residues" evidence="1">
    <location>
        <begin position="397"/>
        <end position="407"/>
    </location>
</feature>
<proteinExistence type="predicted"/>
<feature type="region of interest" description="Disordered" evidence="1">
    <location>
        <begin position="187"/>
        <end position="270"/>
    </location>
</feature>
<feature type="compositionally biased region" description="Basic and acidic residues" evidence="1">
    <location>
        <begin position="469"/>
        <end position="480"/>
    </location>
</feature>
<gene>
    <name evidence="2" type="ORF">BDV25DRAFT_142097</name>
</gene>
<evidence type="ECO:0000313" key="2">
    <source>
        <dbReference type="EMBL" id="KAE8148091.1"/>
    </source>
</evidence>
<dbReference type="OrthoDB" id="4225515at2759"/>
<dbReference type="Proteomes" id="UP000325780">
    <property type="component" value="Unassembled WGS sequence"/>
</dbReference>
<keyword evidence="3" id="KW-1185">Reference proteome</keyword>
<dbReference type="AlphaFoldDB" id="A0A5N6TPN5"/>
<feature type="region of interest" description="Disordered" evidence="1">
    <location>
        <begin position="314"/>
        <end position="374"/>
    </location>
</feature>
<name>A0A5N6TPN5_ASPAV</name>